<dbReference type="PANTHER" id="PTHR43422:SF3">
    <property type="entry name" value="THIAMINE THIAZOLE SYNTHASE"/>
    <property type="match status" value="1"/>
</dbReference>
<protein>
    <submittedName>
        <fullName evidence="1">Uncharacterized protein</fullName>
    </submittedName>
</protein>
<comment type="caution">
    <text evidence="1">The sequence shown here is derived from an EMBL/GenBank/DDBJ whole genome shotgun (WGS) entry which is preliminary data.</text>
</comment>
<name>A0ABT5Z821_9ACTN</name>
<dbReference type="EMBL" id="JARHTQ010000028">
    <property type="protein sequence ID" value="MDF2259968.1"/>
    <property type="molecule type" value="Genomic_DNA"/>
</dbReference>
<dbReference type="SUPFAM" id="SSF51905">
    <property type="entry name" value="FAD/NAD(P)-binding domain"/>
    <property type="match status" value="1"/>
</dbReference>
<dbReference type="InterPro" id="IPR036188">
    <property type="entry name" value="FAD/NAD-bd_sf"/>
</dbReference>
<keyword evidence="2" id="KW-1185">Reference proteome</keyword>
<proteinExistence type="predicted"/>
<organism evidence="1 2">
    <name type="scientific">Streptantibioticus ferralitis</name>
    <dbReference type="NCBI Taxonomy" id="236510"/>
    <lineage>
        <taxon>Bacteria</taxon>
        <taxon>Bacillati</taxon>
        <taxon>Actinomycetota</taxon>
        <taxon>Actinomycetes</taxon>
        <taxon>Kitasatosporales</taxon>
        <taxon>Streptomycetaceae</taxon>
        <taxon>Streptantibioticus</taxon>
    </lineage>
</organism>
<dbReference type="Proteomes" id="UP001220022">
    <property type="component" value="Unassembled WGS sequence"/>
</dbReference>
<dbReference type="PANTHER" id="PTHR43422">
    <property type="entry name" value="THIAMINE THIAZOLE SYNTHASE"/>
    <property type="match status" value="1"/>
</dbReference>
<reference evidence="1 2" key="1">
    <citation type="submission" date="2023-03" db="EMBL/GenBank/DDBJ databases">
        <title>Draft genome sequence of type strain Streptomyces ferralitis JCM 14344.</title>
        <authorList>
            <person name="Klaysubun C."/>
            <person name="Duangmal K."/>
        </authorList>
    </citation>
    <scope>NUCLEOTIDE SEQUENCE [LARGE SCALE GENOMIC DNA]</scope>
    <source>
        <strain evidence="1 2">JCM 14344</strain>
    </source>
</reference>
<evidence type="ECO:0000313" key="1">
    <source>
        <dbReference type="EMBL" id="MDF2259968.1"/>
    </source>
</evidence>
<dbReference type="RefSeq" id="WP_275820111.1">
    <property type="nucleotide sequence ID" value="NZ_BAAANM010000003.1"/>
</dbReference>
<sequence length="443" mass="48737">MRRAIVLGGSIAGLGAARVLSDHADQVVVIEPDDLRLSAEVRRGVPQGTQVHAVLSMGSDLLERWLPGLTDELIADGAIFNRGDEIEHYFDGVLKVRVPEHTIGLTRPMLEGHIRRRVLDDGRLRLVQGRAQGLLFAGERVTGVRYVPAGAKESETLAADLVVDATGRGTQLDRWLSVAGWSPPALERMDLQLGYATALFGSGDELPELNVVQAISTPQGPYRDSFAAARVEGGRWMVVVAAYGQDRPTRAPEEFIRRCQDSRIRPIDEIASRCPMEGEVTTYTMADSRRRMFTALHRFPAGLVAVGDSVASFNPVYGQGMTSALLQGSCLSAYLRSGASLDQPAWDYFRRVRVIVDAAWGLSTLMDLALPHVDGPYPRGYRFTRWYSEVFNRATFTDPDLHRLFLEVAHMRKHPRALSRPGTVAALTRALLASRLGSPRATV</sequence>
<evidence type="ECO:0000313" key="2">
    <source>
        <dbReference type="Proteomes" id="UP001220022"/>
    </source>
</evidence>
<gene>
    <name evidence="1" type="ORF">P2L57_30855</name>
</gene>
<accession>A0ABT5Z821</accession>
<dbReference type="Gene3D" id="3.50.50.60">
    <property type="entry name" value="FAD/NAD(P)-binding domain"/>
    <property type="match status" value="1"/>
</dbReference>